<dbReference type="PROSITE" id="PS51286">
    <property type="entry name" value="RAP"/>
    <property type="match status" value="1"/>
</dbReference>
<keyword evidence="3" id="KW-1185">Reference proteome</keyword>
<dbReference type="OrthoDB" id="6501018at2759"/>
<dbReference type="SMART" id="SM00952">
    <property type="entry name" value="RAP"/>
    <property type="match status" value="1"/>
</dbReference>
<sequence length="572" mass="64274">MLKLSAKIVQPRPSWWVAASQYCFASSVAADTNPQLDAAATSKVRTDDNHLVEKIEKVTRIPFNQRDGRRKRIDERLFDTNALRNIMKNESAVENRPANEQIIGQINQAQSIDDILSLTENPGFNQKTATTAVLVLSEWVSTGKIRMTQLHQDSRYKKLCSMVGINQRILPTLPKKDENIANNFSSLYGLLQTEKFKQQIRNLKIVEMIKVLSTLASKGKRNTPVLQTLAFSIATSQEPLNIKQLGDILYSMAVLNFYDEMLIKKVCINLLQEVPTSTNTAVVGSIFTSLGMLRYRDEKLLGVLTSWVIKNSESVRPQDVCRLLLTLAHVGYKPEEFDELVQKVVAPLTESDMCQSSEWLDVVWALTVLDATKVEHYESVLNKGFLNRIFGDEAELKSAKILKILNINAAARLITSGYKGPTIPTDSDILTTQVNRTKEKTELANAIVAALKILLPSDSAYLNTNINTKMGFLLDADFCVDSKCTPIALNTTSAKNKSFYRIALLTCAYQEFCRGTNSIVGLVQLYKKLLEAEGYRVMLIPYNEVNFKDKLVTRVKYINDNLKSLLNETPKE</sequence>
<dbReference type="EMBL" id="CADCXV010001014">
    <property type="protein sequence ID" value="CAB0040254.1"/>
    <property type="molecule type" value="Genomic_DNA"/>
</dbReference>
<dbReference type="AlphaFoldDB" id="A0A6H5ISB7"/>
<organism evidence="2 3">
    <name type="scientific">Trichogramma brassicae</name>
    <dbReference type="NCBI Taxonomy" id="86971"/>
    <lineage>
        <taxon>Eukaryota</taxon>
        <taxon>Metazoa</taxon>
        <taxon>Ecdysozoa</taxon>
        <taxon>Arthropoda</taxon>
        <taxon>Hexapoda</taxon>
        <taxon>Insecta</taxon>
        <taxon>Pterygota</taxon>
        <taxon>Neoptera</taxon>
        <taxon>Endopterygota</taxon>
        <taxon>Hymenoptera</taxon>
        <taxon>Apocrita</taxon>
        <taxon>Proctotrupomorpha</taxon>
        <taxon>Chalcidoidea</taxon>
        <taxon>Trichogrammatidae</taxon>
        <taxon>Trichogramma</taxon>
    </lineage>
</organism>
<dbReference type="Proteomes" id="UP000479190">
    <property type="component" value="Unassembled WGS sequence"/>
</dbReference>
<protein>
    <recommendedName>
        <fullName evidence="1">RAP domain-containing protein</fullName>
    </recommendedName>
</protein>
<evidence type="ECO:0000313" key="3">
    <source>
        <dbReference type="Proteomes" id="UP000479190"/>
    </source>
</evidence>
<evidence type="ECO:0000313" key="2">
    <source>
        <dbReference type="EMBL" id="CAB0040254.1"/>
    </source>
</evidence>
<proteinExistence type="predicted"/>
<dbReference type="InterPro" id="IPR010622">
    <property type="entry name" value="FAST_Leu-rich"/>
</dbReference>
<gene>
    <name evidence="2" type="ORF">TBRA_LOCUS11982</name>
</gene>
<reference evidence="2 3" key="1">
    <citation type="submission" date="2020-02" db="EMBL/GenBank/DDBJ databases">
        <authorList>
            <person name="Ferguson B K."/>
        </authorList>
    </citation>
    <scope>NUCLEOTIDE SEQUENCE [LARGE SCALE GENOMIC DNA]</scope>
</reference>
<dbReference type="GO" id="GO:0044528">
    <property type="term" value="P:regulation of mitochondrial mRNA stability"/>
    <property type="evidence" value="ECO:0007669"/>
    <property type="project" value="InterPro"/>
</dbReference>
<dbReference type="InterPro" id="IPR013584">
    <property type="entry name" value="RAP"/>
</dbReference>
<dbReference type="InterPro" id="IPR013579">
    <property type="entry name" value="FAST_2"/>
</dbReference>
<feature type="domain" description="RAP" evidence="1">
    <location>
        <begin position="502"/>
        <end position="560"/>
    </location>
</feature>
<evidence type="ECO:0000259" key="1">
    <source>
        <dbReference type="PROSITE" id="PS51286"/>
    </source>
</evidence>
<accession>A0A6H5ISB7</accession>
<name>A0A6H5ISB7_9HYME</name>
<dbReference type="Pfam" id="PF06743">
    <property type="entry name" value="FAST_1"/>
    <property type="match status" value="1"/>
</dbReference>
<dbReference type="Pfam" id="PF08368">
    <property type="entry name" value="FAST_2"/>
    <property type="match status" value="1"/>
</dbReference>